<dbReference type="InterPro" id="IPR017853">
    <property type="entry name" value="GH"/>
</dbReference>
<sequence length="324" mass="38032">MKKLLSLIALLVVNIANAGTFDKFMISPWTTQGNTQNYFGIIYFEGSFKTLPLDYLCKLRKSNPDQFQMVDQEGGDVVRIRNLKYLPPAPIFARGLGSKRFRWTMTYASRELASTCINMNLAPIADTDYKDNDNTRAYSKNPFEVNEYASIFANEMRTQAITPTWKHFPGYSKNSRSMDIYDYRYSQNYKHGFKENSVDYSTIEEIQKNMQSFKNNNYDMLMLNYGVFEKLGPIPVLFNKSVIDSARKIQPNSLLMTDDVSFLRLNDEMILYLFENVDIYLFSDYRDSVEFNKKLERLSYEGKITNEQIIAKYKRLKNWREHQK</sequence>
<evidence type="ECO:0000256" key="2">
    <source>
        <dbReference type="ARBA" id="ARBA00005336"/>
    </source>
</evidence>
<feature type="chain" id="PRO_5011512477" description="beta-N-acetylhexosaminidase" evidence="6">
    <location>
        <begin position="19"/>
        <end position="324"/>
    </location>
</feature>
<evidence type="ECO:0000259" key="7">
    <source>
        <dbReference type="Pfam" id="PF00933"/>
    </source>
</evidence>
<dbReference type="Pfam" id="PF00933">
    <property type="entry name" value="Glyco_hydro_3"/>
    <property type="match status" value="1"/>
</dbReference>
<reference evidence="9" key="1">
    <citation type="submission" date="2016-10" db="EMBL/GenBank/DDBJ databases">
        <authorList>
            <person name="Varghese N."/>
            <person name="Submissions S."/>
        </authorList>
    </citation>
    <scope>NUCLEOTIDE SEQUENCE [LARGE SCALE GENOMIC DNA]</scope>
    <source>
        <strain evidence="9">CBMB127</strain>
    </source>
</reference>
<keyword evidence="4" id="KW-0378">Hydrolase</keyword>
<dbReference type="PANTHER" id="PTHR30480:SF13">
    <property type="entry name" value="BETA-HEXOSAMINIDASE"/>
    <property type="match status" value="1"/>
</dbReference>
<dbReference type="STRING" id="492660.SAMN05192566_0718"/>
<dbReference type="PANTHER" id="PTHR30480">
    <property type="entry name" value="BETA-HEXOSAMINIDASE-RELATED"/>
    <property type="match status" value="1"/>
</dbReference>
<keyword evidence="6" id="KW-0732">Signal</keyword>
<dbReference type="EC" id="3.2.1.52" evidence="3"/>
<evidence type="ECO:0000256" key="5">
    <source>
        <dbReference type="ARBA" id="ARBA00023295"/>
    </source>
</evidence>
<organism evidence="8 9">
    <name type="scientific">Methylophilus rhizosphaerae</name>
    <dbReference type="NCBI Taxonomy" id="492660"/>
    <lineage>
        <taxon>Bacteria</taxon>
        <taxon>Pseudomonadati</taxon>
        <taxon>Pseudomonadota</taxon>
        <taxon>Betaproteobacteria</taxon>
        <taxon>Nitrosomonadales</taxon>
        <taxon>Methylophilaceae</taxon>
        <taxon>Methylophilus</taxon>
    </lineage>
</organism>
<evidence type="ECO:0000256" key="4">
    <source>
        <dbReference type="ARBA" id="ARBA00022801"/>
    </source>
</evidence>
<dbReference type="OrthoDB" id="9135357at2"/>
<dbReference type="Proteomes" id="UP000198629">
    <property type="component" value="Unassembled WGS sequence"/>
</dbReference>
<dbReference type="EMBL" id="FNFX01000001">
    <property type="protein sequence ID" value="SDK22971.1"/>
    <property type="molecule type" value="Genomic_DNA"/>
</dbReference>
<dbReference type="GO" id="GO:0005975">
    <property type="term" value="P:carbohydrate metabolic process"/>
    <property type="evidence" value="ECO:0007669"/>
    <property type="project" value="InterPro"/>
</dbReference>
<dbReference type="InterPro" id="IPR001764">
    <property type="entry name" value="Glyco_hydro_3_N"/>
</dbReference>
<evidence type="ECO:0000313" key="9">
    <source>
        <dbReference type="Proteomes" id="UP000198629"/>
    </source>
</evidence>
<proteinExistence type="inferred from homology"/>
<dbReference type="RefSeq" id="WP_091470014.1">
    <property type="nucleotide sequence ID" value="NZ_FNFX01000001.1"/>
</dbReference>
<protein>
    <recommendedName>
        <fullName evidence="3">beta-N-acetylhexosaminidase</fullName>
        <ecNumber evidence="3">3.2.1.52</ecNumber>
    </recommendedName>
</protein>
<evidence type="ECO:0000256" key="3">
    <source>
        <dbReference type="ARBA" id="ARBA00012663"/>
    </source>
</evidence>
<gene>
    <name evidence="8" type="ORF">SAMN05192566_0718</name>
</gene>
<dbReference type="AlphaFoldDB" id="A0A1G9A6V2"/>
<name>A0A1G9A6V2_9PROT</name>
<feature type="signal peptide" evidence="6">
    <location>
        <begin position="1"/>
        <end position="18"/>
    </location>
</feature>
<dbReference type="GO" id="GO:0004563">
    <property type="term" value="F:beta-N-acetylhexosaminidase activity"/>
    <property type="evidence" value="ECO:0007669"/>
    <property type="project" value="UniProtKB-EC"/>
</dbReference>
<evidence type="ECO:0000313" key="8">
    <source>
        <dbReference type="EMBL" id="SDK22971.1"/>
    </source>
</evidence>
<dbReference type="GO" id="GO:0009254">
    <property type="term" value="P:peptidoglycan turnover"/>
    <property type="evidence" value="ECO:0007669"/>
    <property type="project" value="TreeGrafter"/>
</dbReference>
<dbReference type="SUPFAM" id="SSF51445">
    <property type="entry name" value="(Trans)glycosidases"/>
    <property type="match status" value="1"/>
</dbReference>
<dbReference type="Gene3D" id="3.20.20.300">
    <property type="entry name" value="Glycoside hydrolase, family 3, N-terminal domain"/>
    <property type="match status" value="1"/>
</dbReference>
<dbReference type="InterPro" id="IPR050226">
    <property type="entry name" value="NagZ_Beta-hexosaminidase"/>
</dbReference>
<keyword evidence="5" id="KW-0326">Glycosidase</keyword>
<comment type="catalytic activity">
    <reaction evidence="1">
        <text>Hydrolysis of terminal non-reducing N-acetyl-D-hexosamine residues in N-acetyl-beta-D-hexosaminides.</text>
        <dbReference type="EC" id="3.2.1.52"/>
    </reaction>
</comment>
<evidence type="ECO:0000256" key="1">
    <source>
        <dbReference type="ARBA" id="ARBA00001231"/>
    </source>
</evidence>
<keyword evidence="9" id="KW-1185">Reference proteome</keyword>
<comment type="similarity">
    <text evidence="2">Belongs to the glycosyl hydrolase 3 family.</text>
</comment>
<evidence type="ECO:0000256" key="6">
    <source>
        <dbReference type="SAM" id="SignalP"/>
    </source>
</evidence>
<feature type="domain" description="Glycoside hydrolase family 3 N-terminal" evidence="7">
    <location>
        <begin position="69"/>
        <end position="174"/>
    </location>
</feature>
<accession>A0A1G9A6V2</accession>
<dbReference type="InterPro" id="IPR036962">
    <property type="entry name" value="Glyco_hydro_3_N_sf"/>
</dbReference>